<dbReference type="InterPro" id="IPR036390">
    <property type="entry name" value="WH_DNA-bd_sf"/>
</dbReference>
<dbReference type="InterPro" id="IPR028978">
    <property type="entry name" value="Chorismate_lyase_/UTRA_dom_sf"/>
</dbReference>
<accession>A0ABV8F569</accession>
<name>A0ABV8F569_9ACTN</name>
<dbReference type="Gene3D" id="3.40.1410.10">
    <property type="entry name" value="Chorismate lyase-like"/>
    <property type="match status" value="1"/>
</dbReference>
<evidence type="ECO:0000256" key="2">
    <source>
        <dbReference type="ARBA" id="ARBA00023125"/>
    </source>
</evidence>
<evidence type="ECO:0000259" key="4">
    <source>
        <dbReference type="PROSITE" id="PS50949"/>
    </source>
</evidence>
<dbReference type="PROSITE" id="PS50949">
    <property type="entry name" value="HTH_GNTR"/>
    <property type="match status" value="1"/>
</dbReference>
<dbReference type="Pfam" id="PF07702">
    <property type="entry name" value="UTRA"/>
    <property type="match status" value="1"/>
</dbReference>
<dbReference type="Gene3D" id="1.10.10.10">
    <property type="entry name" value="Winged helix-like DNA-binding domain superfamily/Winged helix DNA-binding domain"/>
    <property type="match status" value="1"/>
</dbReference>
<dbReference type="EMBL" id="JBHSBC010000022">
    <property type="protein sequence ID" value="MFC3983061.1"/>
    <property type="molecule type" value="Genomic_DNA"/>
</dbReference>
<evidence type="ECO:0000313" key="6">
    <source>
        <dbReference type="Proteomes" id="UP001595698"/>
    </source>
</evidence>
<feature type="domain" description="HTH gntR-type" evidence="4">
    <location>
        <begin position="22"/>
        <end position="90"/>
    </location>
</feature>
<evidence type="ECO:0000313" key="5">
    <source>
        <dbReference type="EMBL" id="MFC3983061.1"/>
    </source>
</evidence>
<comment type="caution">
    <text evidence="5">The sequence shown here is derived from an EMBL/GenBank/DDBJ whole genome shotgun (WGS) entry which is preliminary data.</text>
</comment>
<dbReference type="SMART" id="SM00345">
    <property type="entry name" value="HTH_GNTR"/>
    <property type="match status" value="1"/>
</dbReference>
<keyword evidence="3" id="KW-0804">Transcription</keyword>
<organism evidence="5 6">
    <name type="scientific">Streptosporangium jomthongense</name>
    <dbReference type="NCBI Taxonomy" id="1193683"/>
    <lineage>
        <taxon>Bacteria</taxon>
        <taxon>Bacillati</taxon>
        <taxon>Actinomycetota</taxon>
        <taxon>Actinomycetes</taxon>
        <taxon>Streptosporangiales</taxon>
        <taxon>Streptosporangiaceae</taxon>
        <taxon>Streptosporangium</taxon>
    </lineage>
</organism>
<dbReference type="InterPro" id="IPR050679">
    <property type="entry name" value="Bact_HTH_transcr_reg"/>
</dbReference>
<dbReference type="PRINTS" id="PR00035">
    <property type="entry name" value="HTHGNTR"/>
</dbReference>
<proteinExistence type="predicted"/>
<dbReference type="SMART" id="SM00866">
    <property type="entry name" value="UTRA"/>
    <property type="match status" value="1"/>
</dbReference>
<dbReference type="RefSeq" id="WP_386191919.1">
    <property type="nucleotide sequence ID" value="NZ_JBHSBC010000022.1"/>
</dbReference>
<dbReference type="SUPFAM" id="SSF64288">
    <property type="entry name" value="Chorismate lyase-like"/>
    <property type="match status" value="1"/>
</dbReference>
<evidence type="ECO:0000256" key="1">
    <source>
        <dbReference type="ARBA" id="ARBA00023015"/>
    </source>
</evidence>
<dbReference type="InterPro" id="IPR011663">
    <property type="entry name" value="UTRA"/>
</dbReference>
<gene>
    <name evidence="5" type="ORF">ACFOYY_23215</name>
</gene>
<dbReference type="Proteomes" id="UP001595698">
    <property type="component" value="Unassembled WGS sequence"/>
</dbReference>
<keyword evidence="2" id="KW-0238">DNA-binding</keyword>
<dbReference type="PANTHER" id="PTHR44846">
    <property type="entry name" value="MANNOSYL-D-GLYCERATE TRANSPORT/METABOLISM SYSTEM REPRESSOR MNGR-RELATED"/>
    <property type="match status" value="1"/>
</dbReference>
<dbReference type="SUPFAM" id="SSF46785">
    <property type="entry name" value="Winged helix' DNA-binding domain"/>
    <property type="match status" value="1"/>
</dbReference>
<sequence length="275" mass="30264">MSVKRNGLRHLDMVVRVQTDPNSPARRIVADLRADITAGRLPAGAKLPSVRDLADRYDVSRNTANKALTMLKAEGLVVTRHGSGAYVRDAYPIRRLGPDRYARHRWQKTTVEVFATEQPKSASARQQGHQTQDVSLVEADEATATALGIEPGSPVYERARVMTRDGIPTHTMTSYYRPADIEGTPLTDPTPGIAGQSGGFQVLTDQGLPPHQITEDISARMPTTEETLLLDLPAGEPVVEVRRTTRTAEGHVIEYARGIHSASRFTWSYTFDIPD</sequence>
<keyword evidence="6" id="KW-1185">Reference proteome</keyword>
<keyword evidence="1" id="KW-0805">Transcription regulation</keyword>
<protein>
    <submittedName>
        <fullName evidence="5">GntR family transcriptional regulator</fullName>
    </submittedName>
</protein>
<evidence type="ECO:0000256" key="3">
    <source>
        <dbReference type="ARBA" id="ARBA00023163"/>
    </source>
</evidence>
<dbReference type="Pfam" id="PF00392">
    <property type="entry name" value="GntR"/>
    <property type="match status" value="1"/>
</dbReference>
<dbReference type="PANTHER" id="PTHR44846:SF17">
    <property type="entry name" value="GNTR-FAMILY TRANSCRIPTIONAL REGULATOR"/>
    <property type="match status" value="1"/>
</dbReference>
<reference evidence="6" key="1">
    <citation type="journal article" date="2019" name="Int. J. Syst. Evol. Microbiol.">
        <title>The Global Catalogue of Microorganisms (GCM) 10K type strain sequencing project: providing services to taxonomists for standard genome sequencing and annotation.</title>
        <authorList>
            <consortium name="The Broad Institute Genomics Platform"/>
            <consortium name="The Broad Institute Genome Sequencing Center for Infectious Disease"/>
            <person name="Wu L."/>
            <person name="Ma J."/>
        </authorList>
    </citation>
    <scope>NUCLEOTIDE SEQUENCE [LARGE SCALE GENOMIC DNA]</scope>
    <source>
        <strain evidence="6">TBRC 7912</strain>
    </source>
</reference>
<dbReference type="InterPro" id="IPR036388">
    <property type="entry name" value="WH-like_DNA-bd_sf"/>
</dbReference>
<dbReference type="InterPro" id="IPR000524">
    <property type="entry name" value="Tscrpt_reg_HTH_GntR"/>
</dbReference>
<dbReference type="CDD" id="cd07377">
    <property type="entry name" value="WHTH_GntR"/>
    <property type="match status" value="1"/>
</dbReference>